<evidence type="ECO:0000259" key="4">
    <source>
        <dbReference type="PROSITE" id="PS01124"/>
    </source>
</evidence>
<evidence type="ECO:0000313" key="5">
    <source>
        <dbReference type="EMBL" id="HIX07732.1"/>
    </source>
</evidence>
<sequence length="296" mass="33926">MPILLDHQLREQIARHTAMFPVTYFCNELASLPHWEGPLHWHTDFEIATALNNAIEFQVGRQHILLNAGESIFINGNMLHGIKQSSGTLPDPLPNIVFSGTAVAPETGEIYRKYIQPIARCDALPFVLFREKNGWENEVNASIQDIYRLMREQGPCFEMAVQRSLSRIFELLFLHLNDLPKSENTRIQITAQIRIQKMLSFIREKYAEPVTLEDIAKAADISRSEAGRCFDTYMECSPVEALIRHRLQVALRLMKDTTLTLQEIGCSCGFHSVSYFIRQFRKAYGCTPGEYRMMGK</sequence>
<dbReference type="GO" id="GO:0043565">
    <property type="term" value="F:sequence-specific DNA binding"/>
    <property type="evidence" value="ECO:0007669"/>
    <property type="project" value="InterPro"/>
</dbReference>
<dbReference type="Gene3D" id="2.60.120.10">
    <property type="entry name" value="Jelly Rolls"/>
    <property type="match status" value="1"/>
</dbReference>
<dbReference type="InterPro" id="IPR018062">
    <property type="entry name" value="HTH_AraC-typ_CS"/>
</dbReference>
<protein>
    <submittedName>
        <fullName evidence="5">AraC family transcriptional regulator</fullName>
    </submittedName>
</protein>
<dbReference type="Gene3D" id="1.10.10.60">
    <property type="entry name" value="Homeodomain-like"/>
    <property type="match status" value="2"/>
</dbReference>
<dbReference type="CDD" id="cd02208">
    <property type="entry name" value="cupin_RmlC-like"/>
    <property type="match status" value="1"/>
</dbReference>
<gene>
    <name evidence="5" type="ORF">H9741_04630</name>
</gene>
<dbReference type="Pfam" id="PF12833">
    <property type="entry name" value="HTH_18"/>
    <property type="match status" value="1"/>
</dbReference>
<dbReference type="PROSITE" id="PS00041">
    <property type="entry name" value="HTH_ARAC_FAMILY_1"/>
    <property type="match status" value="1"/>
</dbReference>
<evidence type="ECO:0000256" key="3">
    <source>
        <dbReference type="ARBA" id="ARBA00023163"/>
    </source>
</evidence>
<proteinExistence type="predicted"/>
<dbReference type="Proteomes" id="UP000824204">
    <property type="component" value="Unassembled WGS sequence"/>
</dbReference>
<dbReference type="PROSITE" id="PS01124">
    <property type="entry name" value="HTH_ARAC_FAMILY_2"/>
    <property type="match status" value="1"/>
</dbReference>
<keyword evidence="1" id="KW-0805">Transcription regulation</keyword>
<reference evidence="5" key="2">
    <citation type="submission" date="2021-04" db="EMBL/GenBank/DDBJ databases">
        <authorList>
            <person name="Gilroy R."/>
        </authorList>
    </citation>
    <scope>NUCLEOTIDE SEQUENCE</scope>
    <source>
        <strain evidence="5">811</strain>
    </source>
</reference>
<comment type="caution">
    <text evidence="5">The sequence shown here is derived from an EMBL/GenBank/DDBJ whole genome shotgun (WGS) entry which is preliminary data.</text>
</comment>
<dbReference type="PANTHER" id="PTHR43280:SF2">
    <property type="entry name" value="HTH-TYPE TRANSCRIPTIONAL REGULATOR EXSA"/>
    <property type="match status" value="1"/>
</dbReference>
<dbReference type="GO" id="GO:0003700">
    <property type="term" value="F:DNA-binding transcription factor activity"/>
    <property type="evidence" value="ECO:0007669"/>
    <property type="project" value="InterPro"/>
</dbReference>
<dbReference type="SUPFAM" id="SSF51182">
    <property type="entry name" value="RmlC-like cupins"/>
    <property type="match status" value="1"/>
</dbReference>
<organism evidence="5 6">
    <name type="scientific">Candidatus Borkfalkia faecipullorum</name>
    <dbReference type="NCBI Taxonomy" id="2838510"/>
    <lineage>
        <taxon>Bacteria</taxon>
        <taxon>Bacillati</taxon>
        <taxon>Bacillota</taxon>
        <taxon>Clostridia</taxon>
        <taxon>Christensenellales</taxon>
        <taxon>Christensenellaceae</taxon>
        <taxon>Candidatus Borkfalkia</taxon>
    </lineage>
</organism>
<reference evidence="5" key="1">
    <citation type="journal article" date="2021" name="PeerJ">
        <title>Extensive microbial diversity within the chicken gut microbiome revealed by metagenomics and culture.</title>
        <authorList>
            <person name="Gilroy R."/>
            <person name="Ravi A."/>
            <person name="Getino M."/>
            <person name="Pursley I."/>
            <person name="Horton D.L."/>
            <person name="Alikhan N.F."/>
            <person name="Baker D."/>
            <person name="Gharbi K."/>
            <person name="Hall N."/>
            <person name="Watson M."/>
            <person name="Adriaenssens E.M."/>
            <person name="Foster-Nyarko E."/>
            <person name="Jarju S."/>
            <person name="Secka A."/>
            <person name="Antonio M."/>
            <person name="Oren A."/>
            <person name="Chaudhuri R.R."/>
            <person name="La Ragione R."/>
            <person name="Hildebrand F."/>
            <person name="Pallen M.J."/>
        </authorList>
    </citation>
    <scope>NUCLEOTIDE SEQUENCE</scope>
    <source>
        <strain evidence="5">811</strain>
    </source>
</reference>
<dbReference type="AlphaFoldDB" id="A0A9D1V7Q0"/>
<dbReference type="PANTHER" id="PTHR43280">
    <property type="entry name" value="ARAC-FAMILY TRANSCRIPTIONAL REGULATOR"/>
    <property type="match status" value="1"/>
</dbReference>
<dbReference type="InterPro" id="IPR009057">
    <property type="entry name" value="Homeodomain-like_sf"/>
</dbReference>
<dbReference type="SUPFAM" id="SSF46689">
    <property type="entry name" value="Homeodomain-like"/>
    <property type="match status" value="1"/>
</dbReference>
<dbReference type="InterPro" id="IPR011051">
    <property type="entry name" value="RmlC_Cupin_sf"/>
</dbReference>
<evidence type="ECO:0000256" key="2">
    <source>
        <dbReference type="ARBA" id="ARBA00023125"/>
    </source>
</evidence>
<dbReference type="InterPro" id="IPR018060">
    <property type="entry name" value="HTH_AraC"/>
</dbReference>
<accession>A0A9D1V7Q0</accession>
<keyword evidence="3" id="KW-0804">Transcription</keyword>
<name>A0A9D1V7Q0_9FIRM</name>
<feature type="domain" description="HTH araC/xylS-type" evidence="4">
    <location>
        <begin position="196"/>
        <end position="294"/>
    </location>
</feature>
<evidence type="ECO:0000256" key="1">
    <source>
        <dbReference type="ARBA" id="ARBA00023015"/>
    </source>
</evidence>
<dbReference type="InterPro" id="IPR020449">
    <property type="entry name" value="Tscrpt_reg_AraC-type_HTH"/>
</dbReference>
<dbReference type="EMBL" id="DXFX01000058">
    <property type="protein sequence ID" value="HIX07732.1"/>
    <property type="molecule type" value="Genomic_DNA"/>
</dbReference>
<evidence type="ECO:0000313" key="6">
    <source>
        <dbReference type="Proteomes" id="UP000824204"/>
    </source>
</evidence>
<dbReference type="InterPro" id="IPR014710">
    <property type="entry name" value="RmlC-like_jellyroll"/>
</dbReference>
<keyword evidence="2" id="KW-0238">DNA-binding</keyword>
<dbReference type="PRINTS" id="PR00032">
    <property type="entry name" value="HTHARAC"/>
</dbReference>
<dbReference type="SMART" id="SM00342">
    <property type="entry name" value="HTH_ARAC"/>
    <property type="match status" value="1"/>
</dbReference>